<dbReference type="Proteomes" id="UP000095286">
    <property type="component" value="Unplaced"/>
</dbReference>
<dbReference type="WBParaSite" id="RSKR_0000267500.1">
    <property type="protein sequence ID" value="RSKR_0000267500.1"/>
    <property type="gene ID" value="RSKR_0000267500"/>
</dbReference>
<sequence>MALTDNHIPSYKLLLSSGVGGISAIAIGLPFDTIKVRPQASDPNTYRSTLHCFTNLIKTQGPTALFKGIVPITSVAGPCFAFYMFANKRSLEFVNSFSNSREKTLSQQCIAGGMAGL</sequence>
<name>A0AC35TNL5_9BILA</name>
<reference evidence="2" key="1">
    <citation type="submission" date="2016-11" db="UniProtKB">
        <authorList>
            <consortium name="WormBaseParasite"/>
        </authorList>
    </citation>
    <scope>IDENTIFICATION</scope>
    <source>
        <strain evidence="2">KR3021</strain>
    </source>
</reference>
<protein>
    <submittedName>
        <fullName evidence="2">Mitochondrial carrier domain-containing protein</fullName>
    </submittedName>
</protein>
<evidence type="ECO:0000313" key="2">
    <source>
        <dbReference type="WBParaSite" id="RSKR_0000267500.1"/>
    </source>
</evidence>
<proteinExistence type="predicted"/>
<evidence type="ECO:0000313" key="1">
    <source>
        <dbReference type="Proteomes" id="UP000095286"/>
    </source>
</evidence>
<accession>A0AC35TNL5</accession>
<organism evidence="1 2">
    <name type="scientific">Rhabditophanes sp. KR3021</name>
    <dbReference type="NCBI Taxonomy" id="114890"/>
    <lineage>
        <taxon>Eukaryota</taxon>
        <taxon>Metazoa</taxon>
        <taxon>Ecdysozoa</taxon>
        <taxon>Nematoda</taxon>
        <taxon>Chromadorea</taxon>
        <taxon>Rhabditida</taxon>
        <taxon>Tylenchina</taxon>
        <taxon>Panagrolaimomorpha</taxon>
        <taxon>Strongyloidoidea</taxon>
        <taxon>Alloionematidae</taxon>
        <taxon>Rhabditophanes</taxon>
    </lineage>
</organism>